<evidence type="ECO:0000313" key="2">
    <source>
        <dbReference type="EMBL" id="MBW4545429.1"/>
    </source>
</evidence>
<evidence type="ECO:0000256" key="1">
    <source>
        <dbReference type="SAM" id="MobiDB-lite"/>
    </source>
</evidence>
<dbReference type="AlphaFoldDB" id="A0A951UA05"/>
<comment type="caution">
    <text evidence="2">The sequence shown here is derived from an EMBL/GenBank/DDBJ whole genome shotgun (WGS) entry which is preliminary data.</text>
</comment>
<dbReference type="Proteomes" id="UP000753908">
    <property type="component" value="Unassembled WGS sequence"/>
</dbReference>
<reference evidence="2" key="1">
    <citation type="submission" date="2021-05" db="EMBL/GenBank/DDBJ databases">
        <authorList>
            <person name="Pietrasiak N."/>
            <person name="Ward R."/>
            <person name="Stajich J.E."/>
            <person name="Kurbessoian T."/>
        </authorList>
    </citation>
    <scope>NUCLEOTIDE SEQUENCE</scope>
    <source>
        <strain evidence="2">CPER-KK1</strain>
    </source>
</reference>
<feature type="region of interest" description="Disordered" evidence="1">
    <location>
        <begin position="186"/>
        <end position="216"/>
    </location>
</feature>
<feature type="compositionally biased region" description="Polar residues" evidence="1">
    <location>
        <begin position="202"/>
        <end position="216"/>
    </location>
</feature>
<sequence length="216" mass="23296">MLWHCIAEAEMKVHSNHTYPSLDFCGFASRQLQKFKHGKITGKPHQPIAHMALVLVTCLSTGLTLSACQTSASNSNPNSPATSQTDAAPQENPAEAGAREFIGTISKGQQAYQLENRIFTSKIDDLGIGETKSNDSYEYQISLSDETKAQVTATAKKPGLKSYTAGIFVVGQKGNELTIRILCRTDKPSQTPPKMPILSEGQAKNPQCPTGSSEVI</sequence>
<accession>A0A951UA05</accession>
<dbReference type="Pfam" id="PF16734">
    <property type="entry name" value="Pilin_GH"/>
    <property type="match status" value="1"/>
</dbReference>
<proteinExistence type="predicted"/>
<gene>
    <name evidence="2" type="ORF">KME25_13420</name>
</gene>
<evidence type="ECO:0000313" key="3">
    <source>
        <dbReference type="Proteomes" id="UP000753908"/>
    </source>
</evidence>
<protein>
    <submittedName>
        <fullName evidence="2">Type IV pilin-like G/H family protein</fullName>
    </submittedName>
</protein>
<feature type="compositionally biased region" description="Low complexity" evidence="1">
    <location>
        <begin position="69"/>
        <end position="85"/>
    </location>
</feature>
<feature type="region of interest" description="Disordered" evidence="1">
    <location>
        <begin position="69"/>
        <end position="94"/>
    </location>
</feature>
<dbReference type="EMBL" id="JAHHIF010000015">
    <property type="protein sequence ID" value="MBW4545429.1"/>
    <property type="molecule type" value="Genomic_DNA"/>
</dbReference>
<name>A0A951UA05_9CYAN</name>
<dbReference type="InterPro" id="IPR031975">
    <property type="entry name" value="Pilin_GH"/>
</dbReference>
<organism evidence="2 3">
    <name type="scientific">Symplocastrum torsivum CPER-KK1</name>
    <dbReference type="NCBI Taxonomy" id="450513"/>
    <lineage>
        <taxon>Bacteria</taxon>
        <taxon>Bacillati</taxon>
        <taxon>Cyanobacteriota</taxon>
        <taxon>Cyanophyceae</taxon>
        <taxon>Oscillatoriophycideae</taxon>
        <taxon>Oscillatoriales</taxon>
        <taxon>Microcoleaceae</taxon>
        <taxon>Symplocastrum</taxon>
    </lineage>
</organism>
<reference evidence="2" key="2">
    <citation type="journal article" date="2022" name="Microbiol. Resour. Announc.">
        <title>Metagenome Sequencing to Explore Phylogenomics of Terrestrial Cyanobacteria.</title>
        <authorList>
            <person name="Ward R.D."/>
            <person name="Stajich J.E."/>
            <person name="Johansen J.R."/>
            <person name="Huntemann M."/>
            <person name="Clum A."/>
            <person name="Foster B."/>
            <person name="Foster B."/>
            <person name="Roux S."/>
            <person name="Palaniappan K."/>
            <person name="Varghese N."/>
            <person name="Mukherjee S."/>
            <person name="Reddy T.B.K."/>
            <person name="Daum C."/>
            <person name="Copeland A."/>
            <person name="Chen I.A."/>
            <person name="Ivanova N.N."/>
            <person name="Kyrpides N.C."/>
            <person name="Shapiro N."/>
            <person name="Eloe-Fadrosh E.A."/>
            <person name="Pietrasiak N."/>
        </authorList>
    </citation>
    <scope>NUCLEOTIDE SEQUENCE</scope>
    <source>
        <strain evidence="2">CPER-KK1</strain>
    </source>
</reference>